<evidence type="ECO:0000313" key="3">
    <source>
        <dbReference type="EMBL" id="KAK7873407.1"/>
    </source>
</evidence>
<keyword evidence="2" id="KW-0472">Membrane</keyword>
<feature type="region of interest" description="Disordered" evidence="1">
    <location>
        <begin position="330"/>
        <end position="362"/>
    </location>
</feature>
<organism evidence="3 4">
    <name type="scientific">Gryllus longicercus</name>
    <dbReference type="NCBI Taxonomy" id="2509291"/>
    <lineage>
        <taxon>Eukaryota</taxon>
        <taxon>Metazoa</taxon>
        <taxon>Ecdysozoa</taxon>
        <taxon>Arthropoda</taxon>
        <taxon>Hexapoda</taxon>
        <taxon>Insecta</taxon>
        <taxon>Pterygota</taxon>
        <taxon>Neoptera</taxon>
        <taxon>Polyneoptera</taxon>
        <taxon>Orthoptera</taxon>
        <taxon>Ensifera</taxon>
        <taxon>Gryllidea</taxon>
        <taxon>Grylloidea</taxon>
        <taxon>Gryllidae</taxon>
        <taxon>Gryllinae</taxon>
        <taxon>Gryllus</taxon>
    </lineage>
</organism>
<reference evidence="3 4" key="1">
    <citation type="submission" date="2024-03" db="EMBL/GenBank/DDBJ databases">
        <title>The genome assembly and annotation of the cricket Gryllus longicercus Weissman &amp; Gray.</title>
        <authorList>
            <person name="Szrajer S."/>
            <person name="Gray D."/>
            <person name="Ylla G."/>
        </authorList>
    </citation>
    <scope>NUCLEOTIDE SEQUENCE [LARGE SCALE GENOMIC DNA]</scope>
    <source>
        <strain evidence="3">DAG 2021-001</strain>
        <tissue evidence="3">Whole body minus gut</tissue>
    </source>
</reference>
<feature type="compositionally biased region" description="Low complexity" evidence="1">
    <location>
        <begin position="206"/>
        <end position="220"/>
    </location>
</feature>
<dbReference type="EMBL" id="JAZDUA010000014">
    <property type="protein sequence ID" value="KAK7873407.1"/>
    <property type="molecule type" value="Genomic_DNA"/>
</dbReference>
<dbReference type="Proteomes" id="UP001378592">
    <property type="component" value="Unassembled WGS sequence"/>
</dbReference>
<keyword evidence="4" id="KW-1185">Reference proteome</keyword>
<feature type="transmembrane region" description="Helical" evidence="2">
    <location>
        <begin position="272"/>
        <end position="298"/>
    </location>
</feature>
<feature type="region of interest" description="Disordered" evidence="1">
    <location>
        <begin position="197"/>
        <end position="266"/>
    </location>
</feature>
<name>A0AAN9WAZ2_9ORTH</name>
<dbReference type="Gene3D" id="3.80.10.10">
    <property type="entry name" value="Ribonuclease Inhibitor"/>
    <property type="match status" value="1"/>
</dbReference>
<dbReference type="AlphaFoldDB" id="A0AAN9WAZ2"/>
<feature type="compositionally biased region" description="Polar residues" evidence="1">
    <location>
        <begin position="221"/>
        <end position="242"/>
    </location>
</feature>
<dbReference type="InterPro" id="IPR032675">
    <property type="entry name" value="LRR_dom_sf"/>
</dbReference>
<gene>
    <name evidence="3" type="ORF">R5R35_000202</name>
</gene>
<keyword evidence="2" id="KW-1133">Transmembrane helix</keyword>
<evidence type="ECO:0000256" key="1">
    <source>
        <dbReference type="SAM" id="MobiDB-lite"/>
    </source>
</evidence>
<keyword evidence="2" id="KW-0812">Transmembrane</keyword>
<accession>A0AAN9WAZ2</accession>
<protein>
    <submittedName>
        <fullName evidence="3">Uncharacterized protein</fullName>
    </submittedName>
</protein>
<sequence length="362" mass="40020">MDWWTLAISVLSSLAAIMFTRLTMPHFDLRKYGICFLLMIFFLNYCDNKPMNCGMPSRFDSDISLAFCSFRELTDLSIFKSYENMTKLNVSYNNLQRLHADVFIYNLKLVDLDLSYNPDLGKDYQGTECIIKSDSLRKLNLAFTGYGLIQPESICAPVKSINLVGVDRCELTRSLFKQKKPFVFIFCGGSYPEAISESSTFSPLNTQSSTIRPTTTTGDSASQGLSETSMTNSSGATTQQPVTASASTSASASADGGPDEDPEPINSEGTPVAVWVGLGVVGVVLVIIAIHVIVLCVFPRSKYADFWRTLRNIHICVVLRNFFCAPRNRSIHGNETANTRENSETSPGDNESDAEQSTFLNR</sequence>
<evidence type="ECO:0000256" key="2">
    <source>
        <dbReference type="SAM" id="Phobius"/>
    </source>
</evidence>
<proteinExistence type="predicted"/>
<feature type="compositionally biased region" description="Polar residues" evidence="1">
    <location>
        <begin position="331"/>
        <end position="362"/>
    </location>
</feature>
<comment type="caution">
    <text evidence="3">The sequence shown here is derived from an EMBL/GenBank/DDBJ whole genome shotgun (WGS) entry which is preliminary data.</text>
</comment>
<feature type="compositionally biased region" description="Low complexity" evidence="1">
    <location>
        <begin position="243"/>
        <end position="254"/>
    </location>
</feature>
<dbReference type="SUPFAM" id="SSF52047">
    <property type="entry name" value="RNI-like"/>
    <property type="match status" value="1"/>
</dbReference>
<evidence type="ECO:0000313" key="4">
    <source>
        <dbReference type="Proteomes" id="UP001378592"/>
    </source>
</evidence>